<dbReference type="EMBL" id="SDHX01000002">
    <property type="protein sequence ID" value="RXK53005.1"/>
    <property type="molecule type" value="Genomic_DNA"/>
</dbReference>
<accession>A0A4Q1C420</accession>
<dbReference type="CDD" id="cd03801">
    <property type="entry name" value="GT4_PimA-like"/>
    <property type="match status" value="1"/>
</dbReference>
<proteinExistence type="predicted"/>
<dbReference type="Pfam" id="PF13579">
    <property type="entry name" value="Glyco_trans_4_4"/>
    <property type="match status" value="1"/>
</dbReference>
<dbReference type="InterPro" id="IPR028098">
    <property type="entry name" value="Glyco_trans_4-like_N"/>
</dbReference>
<evidence type="ECO:0000259" key="1">
    <source>
        <dbReference type="Pfam" id="PF00534"/>
    </source>
</evidence>
<sequence>MTPLELSLGLPEPTAFRKFGAHDDGWLDHYGAALAAAEYAGIALPERYTIRGIWTHGCLAPWEAVTPGLVLSNSPRIGEWPAFVTRQEEADYLSRHGIVARAIGSPILYAPEAPAVPRLSRSLLVMPTHTLNGARFPDRQPFRRYADEIKEAARDFSRVVVCLHPNCLRNGLWVDEFKALGFEIVVGANTLDRFALHRMKALLGRFETVTTNGWGSHVAYALAAGAKVSIHGTCPAIPPETFLRLDQAWRKDPESLRKVFSSEVEAQKQEFLRTFLVPPSQAVADPEKGGWLIGARHRLTPDEMKDVLERIILPAASATAAKPASPAAREDARGDLPVVLVRSHEFNYSETFVEDHVNHLSSNLTLLYGFPFPRFRRGGQSVLPAGTEQKIQAALAAKGTVTAELWAEYSAGLAAFLAQSGARSVLVETGLMGAFVHEACEQASLPFVVHFHGVDAFGRELLERWLPRYRKFFGSAASVLAVSRAMHAQLLQLGADPDRTHLAPYGVAVDLPALAEPAKAPPHFVAVGRFVEKKAPHLTLQAFAAVHRSVPEARLVMIGDGPLLPACRKWAEENGLVAAVTFAGVQSREEVSRRMASSRIFVQHSIVAANGDSEGLPLAVLEAGAHGLPVVATRHAGIPDAVRDGVDGFLVAEKDVGAMAEAMLRLARDAGLAARLGASFRERVVAEYSREVSLTRLRSVMQAAAAGRSAREFSTLAQDAAPVRKPREAIAEDRNNLNAYVEHAAELIDAGEFAGAYLAVAEAHRLCGGTEQTKTALEQLEAHGALSQPQVQTYRRRAGWLPQFKHPAPQRILVVTNLLPPQEMGGYGRTVWEFSRELTARGHTVRVLTADMPHLTRKPTAEHAEFEQQVRRTLKLVGDWKDGSVVVEPDAERRKAILRDNHQTILREIELFKPMAIMAGNLDLVGHFFIQPALDHGIPVLHRLGNAFPGYDPAQAPRGPLFCLAGCSEWVNRGLRAKNYPISRYAVVPPGSPLTEYFRAWSPQRERLRIAYAGLLMPYKGAHVLVTALAYLKRVGVDFECTLAGDTTRPEYLESLRAIAKQYGFLNQLHFPGFMGKRELAGLFARSNVLVFPSVFEEPFGKTQIEAMAAGLLVVSSGSGGASEIIENGKTGLLFKGGDARDLAEKLLSAHRNQRAAEQIALAGQARAFEFTTEASVDRLERIFDELLALAHGVETAPGVATADTAVASCASVA</sequence>
<reference evidence="3 4" key="1">
    <citation type="submission" date="2019-01" db="EMBL/GenBank/DDBJ databases">
        <title>Lacunisphaera sp. strain TWA-58.</title>
        <authorList>
            <person name="Chen W.-M."/>
        </authorList>
    </citation>
    <scope>NUCLEOTIDE SEQUENCE [LARGE SCALE GENOMIC DNA]</scope>
    <source>
        <strain evidence="3 4">TWA-58</strain>
    </source>
</reference>
<dbReference type="InterPro" id="IPR050194">
    <property type="entry name" value="Glycosyltransferase_grp1"/>
</dbReference>
<evidence type="ECO:0000259" key="2">
    <source>
        <dbReference type="Pfam" id="PF13579"/>
    </source>
</evidence>
<comment type="caution">
    <text evidence="3">The sequence shown here is derived from an EMBL/GenBank/DDBJ whole genome shotgun (WGS) entry which is preliminary data.</text>
</comment>
<dbReference type="InterPro" id="IPR001296">
    <property type="entry name" value="Glyco_trans_1"/>
</dbReference>
<dbReference type="Gene3D" id="3.40.50.2000">
    <property type="entry name" value="Glycogen Phosphorylase B"/>
    <property type="match status" value="4"/>
</dbReference>
<keyword evidence="3" id="KW-0808">Transferase</keyword>
<dbReference type="OrthoDB" id="139410at2"/>
<name>A0A4Q1C420_9BACT</name>
<dbReference type="SUPFAM" id="SSF53756">
    <property type="entry name" value="UDP-Glycosyltransferase/glycogen phosphorylase"/>
    <property type="match status" value="2"/>
</dbReference>
<dbReference type="AlphaFoldDB" id="A0A4Q1C420"/>
<dbReference type="Proteomes" id="UP000290218">
    <property type="component" value="Unassembled WGS sequence"/>
</dbReference>
<dbReference type="RefSeq" id="WP_129048595.1">
    <property type="nucleotide sequence ID" value="NZ_SDHX01000002.1"/>
</dbReference>
<dbReference type="Pfam" id="PF00534">
    <property type="entry name" value="Glycos_transf_1"/>
    <property type="match status" value="2"/>
</dbReference>
<keyword evidence="4" id="KW-1185">Reference proteome</keyword>
<protein>
    <submittedName>
        <fullName evidence="3">Glycosyltransferase</fullName>
    </submittedName>
</protein>
<dbReference type="GO" id="GO:0016757">
    <property type="term" value="F:glycosyltransferase activity"/>
    <property type="evidence" value="ECO:0007669"/>
    <property type="project" value="InterPro"/>
</dbReference>
<evidence type="ECO:0000313" key="3">
    <source>
        <dbReference type="EMBL" id="RXK53005.1"/>
    </source>
</evidence>
<feature type="domain" description="Glycosyl transferase family 1" evidence="1">
    <location>
        <begin position="999"/>
        <end position="1164"/>
    </location>
</feature>
<evidence type="ECO:0000313" key="4">
    <source>
        <dbReference type="Proteomes" id="UP000290218"/>
    </source>
</evidence>
<organism evidence="3 4">
    <name type="scientific">Oleiharenicola lentus</name>
    <dbReference type="NCBI Taxonomy" id="2508720"/>
    <lineage>
        <taxon>Bacteria</taxon>
        <taxon>Pseudomonadati</taxon>
        <taxon>Verrucomicrobiota</taxon>
        <taxon>Opitutia</taxon>
        <taxon>Opitutales</taxon>
        <taxon>Opitutaceae</taxon>
        <taxon>Oleiharenicola</taxon>
    </lineage>
</organism>
<dbReference type="PANTHER" id="PTHR45947">
    <property type="entry name" value="SULFOQUINOVOSYL TRANSFERASE SQD2"/>
    <property type="match status" value="1"/>
</dbReference>
<dbReference type="PANTHER" id="PTHR45947:SF3">
    <property type="entry name" value="SULFOQUINOVOSYL TRANSFERASE SQD2"/>
    <property type="match status" value="1"/>
</dbReference>
<feature type="domain" description="Glycosyltransferase subfamily 4-like N-terminal" evidence="2">
    <location>
        <begin position="406"/>
        <end position="506"/>
    </location>
</feature>
<feature type="domain" description="Glycosyl transferase family 1" evidence="1">
    <location>
        <begin position="520"/>
        <end position="679"/>
    </location>
</feature>
<gene>
    <name evidence="3" type="ORF">ESB00_14935</name>
</gene>